<evidence type="ECO:0000313" key="6">
    <source>
        <dbReference type="Proteomes" id="UP000570678"/>
    </source>
</evidence>
<keyword evidence="2" id="KW-0547">Nucleotide-binding</keyword>
<feature type="domain" description="UspA" evidence="4">
    <location>
        <begin position="17"/>
        <end position="154"/>
    </location>
</feature>
<protein>
    <submittedName>
        <fullName evidence="5">Universal stress protein</fullName>
    </submittedName>
</protein>
<keyword evidence="6" id="KW-1185">Reference proteome</keyword>
<evidence type="ECO:0000256" key="2">
    <source>
        <dbReference type="ARBA" id="ARBA00022741"/>
    </source>
</evidence>
<evidence type="ECO:0000256" key="1">
    <source>
        <dbReference type="ARBA" id="ARBA00008791"/>
    </source>
</evidence>
<dbReference type="EMBL" id="JAAXOT010000015">
    <property type="protein sequence ID" value="NKY59327.1"/>
    <property type="molecule type" value="Genomic_DNA"/>
</dbReference>
<evidence type="ECO:0000256" key="3">
    <source>
        <dbReference type="ARBA" id="ARBA00022840"/>
    </source>
</evidence>
<dbReference type="Proteomes" id="UP000570678">
    <property type="component" value="Unassembled WGS sequence"/>
</dbReference>
<dbReference type="PRINTS" id="PR01438">
    <property type="entry name" value="UNVRSLSTRESS"/>
</dbReference>
<organism evidence="5 6">
    <name type="scientific">Nocardia flavorosea</name>
    <dbReference type="NCBI Taxonomy" id="53429"/>
    <lineage>
        <taxon>Bacteria</taxon>
        <taxon>Bacillati</taxon>
        <taxon>Actinomycetota</taxon>
        <taxon>Actinomycetes</taxon>
        <taxon>Mycobacteriales</taxon>
        <taxon>Nocardiaceae</taxon>
        <taxon>Nocardia</taxon>
    </lineage>
</organism>
<gene>
    <name evidence="5" type="ORF">HGA15_24860</name>
</gene>
<name>A0A846YJN6_9NOCA</name>
<proteinExistence type="inferred from homology"/>
<dbReference type="AlphaFoldDB" id="A0A846YJN6"/>
<dbReference type="Gene3D" id="3.40.50.620">
    <property type="entry name" value="HUPs"/>
    <property type="match status" value="2"/>
</dbReference>
<comment type="caution">
    <text evidence="5">The sequence shown here is derived from an EMBL/GenBank/DDBJ whole genome shotgun (WGS) entry which is preliminary data.</text>
</comment>
<keyword evidence="3" id="KW-0067">ATP-binding</keyword>
<dbReference type="InterPro" id="IPR014729">
    <property type="entry name" value="Rossmann-like_a/b/a_fold"/>
</dbReference>
<feature type="domain" description="UspA" evidence="4">
    <location>
        <begin position="168"/>
        <end position="302"/>
    </location>
</feature>
<accession>A0A846YJN6</accession>
<dbReference type="GO" id="GO:0005524">
    <property type="term" value="F:ATP binding"/>
    <property type="evidence" value="ECO:0007669"/>
    <property type="project" value="UniProtKB-KW"/>
</dbReference>
<dbReference type="InterPro" id="IPR006015">
    <property type="entry name" value="Universal_stress_UspA"/>
</dbReference>
<dbReference type="PANTHER" id="PTHR46268:SF27">
    <property type="entry name" value="UNIVERSAL STRESS PROTEIN RV2623"/>
    <property type="match status" value="1"/>
</dbReference>
<dbReference type="RefSeq" id="WP_062978821.1">
    <property type="nucleotide sequence ID" value="NZ_JAAXOT010000015.1"/>
</dbReference>
<reference evidence="5 6" key="1">
    <citation type="submission" date="2020-04" db="EMBL/GenBank/DDBJ databases">
        <title>MicrobeNet Type strains.</title>
        <authorList>
            <person name="Nicholson A.C."/>
        </authorList>
    </citation>
    <scope>NUCLEOTIDE SEQUENCE [LARGE SCALE GENOMIC DNA]</scope>
    <source>
        <strain evidence="5 6">JCM 3332</strain>
    </source>
</reference>
<dbReference type="InterPro" id="IPR006016">
    <property type="entry name" value="UspA"/>
</dbReference>
<evidence type="ECO:0000313" key="5">
    <source>
        <dbReference type="EMBL" id="NKY59327.1"/>
    </source>
</evidence>
<comment type="similarity">
    <text evidence="1">Belongs to the universal stress protein A family.</text>
</comment>
<dbReference type="Pfam" id="PF00582">
    <property type="entry name" value="Usp"/>
    <property type="match status" value="2"/>
</dbReference>
<sequence length="306" mass="32257">MATDRNGRSRRSAAAAVVVGTDGSDAANRAVRWAAETASLRGRELLIVHGLDLMAASSALGIYDVTVPGVLENIRRRGAEYVAAAAALAGTVDPELRIRTEVAEEDPSRLLLARSTDAHLVVLGASGDSGTFAHLGSTLLAVTAHGHGCIVVVRGDDTDRHTRAALPVVVGVDGSRTSDAAVAAAFNEAAQRSTWLIAVHAWSDQRFDRFAGYPNAISNPDVAAAAHTVVAEQLAGWQEKYPEVDVVRKVYLFGPRHQLLAWSKVAQLVVVGSRGRGGFRGLLLGSTSNAVVQHARCPVMVAHDAR</sequence>
<evidence type="ECO:0000259" key="4">
    <source>
        <dbReference type="Pfam" id="PF00582"/>
    </source>
</evidence>
<dbReference type="SUPFAM" id="SSF52402">
    <property type="entry name" value="Adenine nucleotide alpha hydrolases-like"/>
    <property type="match status" value="2"/>
</dbReference>
<dbReference type="PANTHER" id="PTHR46268">
    <property type="entry name" value="STRESS RESPONSE PROTEIN NHAX"/>
    <property type="match status" value="1"/>
</dbReference>